<gene>
    <name evidence="1" type="ORF">DAT39_011799</name>
</gene>
<name>A0A8J4U4B4_CLAMG</name>
<protein>
    <submittedName>
        <fullName evidence="1">Uncharacterized protein</fullName>
    </submittedName>
</protein>
<accession>A0A8J4U4B4</accession>
<reference evidence="1" key="1">
    <citation type="submission" date="2020-07" db="EMBL/GenBank/DDBJ databases">
        <title>Clarias magur genome sequencing, assembly and annotation.</title>
        <authorList>
            <person name="Kushwaha B."/>
            <person name="Kumar R."/>
            <person name="Das P."/>
            <person name="Joshi C.G."/>
            <person name="Kumar D."/>
            <person name="Nagpure N.S."/>
            <person name="Pandey M."/>
            <person name="Agarwal S."/>
            <person name="Srivastava S."/>
            <person name="Singh M."/>
            <person name="Sahoo L."/>
            <person name="Jayasankar P."/>
            <person name="Meher P.K."/>
            <person name="Koringa P.G."/>
            <person name="Iquebal M.A."/>
            <person name="Das S.P."/>
            <person name="Bit A."/>
            <person name="Patnaik S."/>
            <person name="Patel N."/>
            <person name="Shah T.M."/>
            <person name="Hinsu A."/>
            <person name="Jena J.K."/>
        </authorList>
    </citation>
    <scope>NUCLEOTIDE SEQUENCE</scope>
    <source>
        <strain evidence="1">CIFAMagur01</strain>
        <tissue evidence="1">Testis</tissue>
    </source>
</reference>
<keyword evidence="2" id="KW-1185">Reference proteome</keyword>
<comment type="caution">
    <text evidence="1">The sequence shown here is derived from an EMBL/GenBank/DDBJ whole genome shotgun (WGS) entry which is preliminary data.</text>
</comment>
<evidence type="ECO:0000313" key="2">
    <source>
        <dbReference type="Proteomes" id="UP000727407"/>
    </source>
</evidence>
<evidence type="ECO:0000313" key="1">
    <source>
        <dbReference type="EMBL" id="KAF5898461.1"/>
    </source>
</evidence>
<dbReference type="Proteomes" id="UP000727407">
    <property type="component" value="Unassembled WGS sequence"/>
</dbReference>
<dbReference type="AlphaFoldDB" id="A0A8J4U4B4"/>
<sequence>SAISRRCFLSCLTGSVRLFTYRSPSLDPVCFWTALFASAIRNGAVEHLKQCEADVFR</sequence>
<organism evidence="1 2">
    <name type="scientific">Clarias magur</name>
    <name type="common">Asian catfish</name>
    <name type="synonym">Macropteronotus magur</name>
    <dbReference type="NCBI Taxonomy" id="1594786"/>
    <lineage>
        <taxon>Eukaryota</taxon>
        <taxon>Metazoa</taxon>
        <taxon>Chordata</taxon>
        <taxon>Craniata</taxon>
        <taxon>Vertebrata</taxon>
        <taxon>Euteleostomi</taxon>
        <taxon>Actinopterygii</taxon>
        <taxon>Neopterygii</taxon>
        <taxon>Teleostei</taxon>
        <taxon>Ostariophysi</taxon>
        <taxon>Siluriformes</taxon>
        <taxon>Clariidae</taxon>
        <taxon>Clarias</taxon>
    </lineage>
</organism>
<feature type="non-terminal residue" evidence="1">
    <location>
        <position position="1"/>
    </location>
</feature>
<dbReference type="EMBL" id="QNUK01000198">
    <property type="protein sequence ID" value="KAF5898461.1"/>
    <property type="molecule type" value="Genomic_DNA"/>
</dbReference>
<proteinExistence type="predicted"/>